<sequence>DEAHNIEKVALQYLGVSLNYYRIRRILNRLYSPNEHRYGLFAMLRKWAEEVVKGWPEFADNVPIIEAAVESVQYVRSVTRELFECLYSAVLSEAEDVKNRSDGKLRYDENIIVFSNCAEIIEAFNGAVSSLIQAIDDIKMLVSGISSGRLNDKEEILIDLEKSQVDIQGIINDFDFLIEALGRNVFWFEFVENGNSYSLKVLSAPLDIAEKLAVGLYDHMETVIMTSATLTVARDFTYLRERLGLNLDSRERV</sequence>
<organism evidence="1">
    <name type="scientific">marine sediment metagenome</name>
    <dbReference type="NCBI Taxonomy" id="412755"/>
    <lineage>
        <taxon>unclassified sequences</taxon>
        <taxon>metagenomes</taxon>
        <taxon>ecological metagenomes</taxon>
    </lineage>
</organism>
<feature type="non-terminal residue" evidence="1">
    <location>
        <position position="1"/>
    </location>
</feature>
<protein>
    <recommendedName>
        <fullName evidence="2">Helicase ATP-binding domain-containing protein</fullName>
    </recommendedName>
</protein>
<evidence type="ECO:0000313" key="1">
    <source>
        <dbReference type="EMBL" id="GAG40108.1"/>
    </source>
</evidence>
<comment type="caution">
    <text evidence="1">The sequence shown here is derived from an EMBL/GenBank/DDBJ whole genome shotgun (WGS) entry which is preliminary data.</text>
</comment>
<evidence type="ECO:0008006" key="2">
    <source>
        <dbReference type="Google" id="ProtNLM"/>
    </source>
</evidence>
<feature type="non-terminal residue" evidence="1">
    <location>
        <position position="253"/>
    </location>
</feature>
<gene>
    <name evidence="1" type="ORF">S01H1_62228</name>
</gene>
<reference evidence="1" key="1">
    <citation type="journal article" date="2014" name="Front. Microbiol.">
        <title>High frequency of phylogenetically diverse reductive dehalogenase-homologous genes in deep subseafloor sedimentary metagenomes.</title>
        <authorList>
            <person name="Kawai M."/>
            <person name="Futagami T."/>
            <person name="Toyoda A."/>
            <person name="Takaki Y."/>
            <person name="Nishi S."/>
            <person name="Hori S."/>
            <person name="Arai W."/>
            <person name="Tsubouchi T."/>
            <person name="Morono Y."/>
            <person name="Uchiyama I."/>
            <person name="Ito T."/>
            <person name="Fujiyama A."/>
            <person name="Inagaki F."/>
            <person name="Takami H."/>
        </authorList>
    </citation>
    <scope>NUCLEOTIDE SEQUENCE</scope>
    <source>
        <strain evidence="1">Expedition CK06-06</strain>
    </source>
</reference>
<dbReference type="AlphaFoldDB" id="X0XU11"/>
<dbReference type="EMBL" id="BARS01040859">
    <property type="protein sequence ID" value="GAG40108.1"/>
    <property type="molecule type" value="Genomic_DNA"/>
</dbReference>
<name>X0XU11_9ZZZZ</name>
<proteinExistence type="predicted"/>
<accession>X0XU11</accession>